<evidence type="ECO:0000256" key="1">
    <source>
        <dbReference type="SAM" id="Phobius"/>
    </source>
</evidence>
<keyword evidence="1" id="KW-0472">Membrane</keyword>
<keyword evidence="3" id="KW-1185">Reference proteome</keyword>
<dbReference type="EMBL" id="WHSB02000012">
    <property type="protein sequence ID" value="MCQ4633416.1"/>
    <property type="molecule type" value="Genomic_DNA"/>
</dbReference>
<name>A0ABT1REJ4_9HYPH</name>
<protein>
    <submittedName>
        <fullName evidence="2">Uncharacterized protein</fullName>
    </submittedName>
</protein>
<gene>
    <name evidence="2" type="ORF">GB927_025475</name>
</gene>
<organism evidence="2 3">
    <name type="scientific">Shinella lacus</name>
    <dbReference type="NCBI Taxonomy" id="2654216"/>
    <lineage>
        <taxon>Bacteria</taxon>
        <taxon>Pseudomonadati</taxon>
        <taxon>Pseudomonadota</taxon>
        <taxon>Alphaproteobacteria</taxon>
        <taxon>Hyphomicrobiales</taxon>
        <taxon>Rhizobiaceae</taxon>
        <taxon>Shinella</taxon>
    </lineage>
</organism>
<comment type="caution">
    <text evidence="2">The sequence shown here is derived from an EMBL/GenBank/DDBJ whole genome shotgun (WGS) entry which is preliminary data.</text>
</comment>
<feature type="transmembrane region" description="Helical" evidence="1">
    <location>
        <begin position="20"/>
        <end position="42"/>
    </location>
</feature>
<dbReference type="Proteomes" id="UP000996601">
    <property type="component" value="Unassembled WGS sequence"/>
</dbReference>
<evidence type="ECO:0000313" key="3">
    <source>
        <dbReference type="Proteomes" id="UP000996601"/>
    </source>
</evidence>
<proteinExistence type="predicted"/>
<evidence type="ECO:0000313" key="2">
    <source>
        <dbReference type="EMBL" id="MCQ4633416.1"/>
    </source>
</evidence>
<dbReference type="RefSeq" id="WP_256120028.1">
    <property type="nucleotide sequence ID" value="NZ_WHSB02000012.1"/>
</dbReference>
<keyword evidence="1" id="KW-0812">Transmembrane</keyword>
<sequence length="122" mass="13167">MRLAIGTIADLDTMRIHGDFVKLIVVILMSFAVGISTTASAVTRSNAAWDQSQSVTNLPAMDADDVAPGHPSQSDSCHEACNWLVAWYWPVTGPVHRVHGVEAADTHLSRLIQLILPPPRSA</sequence>
<keyword evidence="1" id="KW-1133">Transmembrane helix</keyword>
<reference evidence="2" key="1">
    <citation type="submission" date="2021-07" db="EMBL/GenBank/DDBJ databases">
        <title>Shinella sp. nov., a novel member of the genus Shinella from water.</title>
        <authorList>
            <person name="Deng Y."/>
        </authorList>
    </citation>
    <scope>NUCLEOTIDE SEQUENCE</scope>
    <source>
        <strain evidence="2">CPCC 100929</strain>
    </source>
</reference>
<accession>A0ABT1REJ4</accession>